<accession>U4TP12</accession>
<feature type="region of interest" description="Disordered" evidence="1">
    <location>
        <begin position="105"/>
        <end position="128"/>
    </location>
</feature>
<dbReference type="AlphaFoldDB" id="U4TP12"/>
<feature type="compositionally biased region" description="Pro residues" evidence="1">
    <location>
        <begin position="119"/>
        <end position="128"/>
    </location>
</feature>
<dbReference type="Proteomes" id="UP000030647">
    <property type="component" value="Unassembled WGS sequence"/>
</dbReference>
<keyword evidence="2" id="KW-1133">Transmembrane helix</keyword>
<evidence type="ECO:0000313" key="4">
    <source>
        <dbReference type="Proteomes" id="UP000030647"/>
    </source>
</evidence>
<dbReference type="HOGENOM" id="CLU_1956825_0_0_9"/>
<dbReference type="RefSeq" id="WP_022528892.1">
    <property type="nucleotide sequence ID" value="NZ_KI271584.1"/>
</dbReference>
<evidence type="ECO:0000256" key="2">
    <source>
        <dbReference type="SAM" id="Phobius"/>
    </source>
</evidence>
<feature type="compositionally biased region" description="Basic and acidic residues" evidence="1">
    <location>
        <begin position="105"/>
        <end position="118"/>
    </location>
</feature>
<feature type="transmembrane region" description="Helical" evidence="2">
    <location>
        <begin position="45"/>
        <end position="62"/>
    </location>
</feature>
<evidence type="ECO:0000313" key="3">
    <source>
        <dbReference type="EMBL" id="ERL65949.1"/>
    </source>
</evidence>
<name>U4TP12_9LACO</name>
<feature type="transmembrane region" description="Helical" evidence="2">
    <location>
        <begin position="68"/>
        <end position="87"/>
    </location>
</feature>
<dbReference type="eggNOG" id="ENOG5030BGM">
    <property type="taxonomic scope" value="Bacteria"/>
</dbReference>
<keyword evidence="2" id="KW-0472">Membrane</keyword>
<keyword evidence="2" id="KW-0812">Transmembrane</keyword>
<reference evidence="4" key="1">
    <citation type="journal article" date="2013" name="Genome Announc.">
        <title>Whole-Genome Sequencing of Lactobacillus shenzhenensis Strain LY-73T.</title>
        <authorList>
            <person name="Lin Z."/>
            <person name="Liu Z."/>
            <person name="Yang R."/>
            <person name="Zou Y."/>
            <person name="Wan D."/>
            <person name="Chen J."/>
            <person name="Guo M."/>
            <person name="Zhao J."/>
            <person name="Fang C."/>
            <person name="Yang R."/>
            <person name="Liu F."/>
        </authorList>
    </citation>
    <scope>NUCLEOTIDE SEQUENCE [LARGE SCALE GENOMIC DNA]</scope>
    <source>
        <strain evidence="4">LY-73</strain>
    </source>
</reference>
<dbReference type="EMBL" id="KI271584">
    <property type="protein sequence ID" value="ERL65949.1"/>
    <property type="molecule type" value="Genomic_DNA"/>
</dbReference>
<gene>
    <name evidence="3" type="ORF">L248_2025</name>
</gene>
<protein>
    <submittedName>
        <fullName evidence="3">Uncharacterized protein</fullName>
    </submittedName>
</protein>
<dbReference type="STRING" id="1231336.L248_2025"/>
<organism evidence="3 4">
    <name type="scientific">Schleiferilactobacillus shenzhenensis LY-73</name>
    <dbReference type="NCBI Taxonomy" id="1231336"/>
    <lineage>
        <taxon>Bacteria</taxon>
        <taxon>Bacillati</taxon>
        <taxon>Bacillota</taxon>
        <taxon>Bacilli</taxon>
        <taxon>Lactobacillales</taxon>
        <taxon>Lactobacillaceae</taxon>
        <taxon>Schleiferilactobacillus</taxon>
    </lineage>
</organism>
<keyword evidence="4" id="KW-1185">Reference proteome</keyword>
<proteinExistence type="predicted"/>
<evidence type="ECO:0000256" key="1">
    <source>
        <dbReference type="SAM" id="MobiDB-lite"/>
    </source>
</evidence>
<sequence length="128" mass="15450">MPQTGHWFHDTLQKNKQLYSKVYACWPNYDAPTHRKNKWRFIDTLLFDGIMFVFAVWLGLMALHIRSWILVVLLWPLAFMLGAYIKWNVEDYRAYIKKWIQAGRPQKEPAPHDDHRSEPPQPPIRYHF</sequence>